<evidence type="ECO:0000313" key="2">
    <source>
        <dbReference type="EMBL" id="GIE07548.1"/>
    </source>
</evidence>
<feature type="domain" description="GCVT N-terminal" evidence="1">
    <location>
        <begin position="2"/>
        <end position="142"/>
    </location>
</feature>
<sequence>MLCRLSEDEFLYTAGSGNWLAWQFSKGTWNAEISDISPDQFIFGVQGPQSLHVLEKATGQSLRDIAFNHSRHAELAGIPLRVLRTGISGELGYELHGAAEHASTIWSAVAEAGAGFGLRLLGFGSQSVQHIEAGIATNGLDYMPAAGITPGAPTQFRHRPIGGSFVPAAFTDYFRKPGELGWGPRKAVPAHDFIGRAMSINVHATISLGVIAPGHATPGTEVTVLWGRPGTPQREIRATVTALPFKPDHRRTDVTRL</sequence>
<dbReference type="InterPro" id="IPR027266">
    <property type="entry name" value="TrmE/GcvT-like"/>
</dbReference>
<keyword evidence="3" id="KW-1185">Reference proteome</keyword>
<dbReference type="PANTHER" id="PTHR43757:SF2">
    <property type="entry name" value="AMINOMETHYLTRANSFERASE, MITOCHONDRIAL"/>
    <property type="match status" value="1"/>
</dbReference>
<accession>A0ABQ3ZCK7</accession>
<organism evidence="2 3">
    <name type="scientific">Paractinoplanes durhamensis</name>
    <dbReference type="NCBI Taxonomy" id="113563"/>
    <lineage>
        <taxon>Bacteria</taxon>
        <taxon>Bacillati</taxon>
        <taxon>Actinomycetota</taxon>
        <taxon>Actinomycetes</taxon>
        <taxon>Micromonosporales</taxon>
        <taxon>Micromonosporaceae</taxon>
        <taxon>Paractinoplanes</taxon>
    </lineage>
</organism>
<dbReference type="Proteomes" id="UP000637628">
    <property type="component" value="Unassembled WGS sequence"/>
</dbReference>
<proteinExistence type="predicted"/>
<dbReference type="PANTHER" id="PTHR43757">
    <property type="entry name" value="AMINOMETHYLTRANSFERASE"/>
    <property type="match status" value="1"/>
</dbReference>
<comment type="caution">
    <text evidence="2">The sequence shown here is derived from an EMBL/GenBank/DDBJ whole genome shotgun (WGS) entry which is preliminary data.</text>
</comment>
<dbReference type="RefSeq" id="WP_203735387.1">
    <property type="nucleotide sequence ID" value="NZ_BAAATX010000041.1"/>
</dbReference>
<dbReference type="Pfam" id="PF01571">
    <property type="entry name" value="GCV_T"/>
    <property type="match status" value="1"/>
</dbReference>
<dbReference type="EMBL" id="BOML01000084">
    <property type="protein sequence ID" value="GIE07548.1"/>
    <property type="molecule type" value="Genomic_DNA"/>
</dbReference>
<gene>
    <name evidence="2" type="ORF">Adu01nite_88980</name>
</gene>
<protein>
    <recommendedName>
        <fullName evidence="1">GCVT N-terminal domain-containing protein</fullName>
    </recommendedName>
</protein>
<name>A0ABQ3ZCK7_9ACTN</name>
<dbReference type="InterPro" id="IPR006222">
    <property type="entry name" value="GCVT_N"/>
</dbReference>
<dbReference type="InterPro" id="IPR028896">
    <property type="entry name" value="GcvT/YgfZ/DmdA"/>
</dbReference>
<dbReference type="PIRSF" id="PIRSF006487">
    <property type="entry name" value="GcvT"/>
    <property type="match status" value="1"/>
</dbReference>
<dbReference type="Gene3D" id="3.30.1360.120">
    <property type="entry name" value="Probable tRNA modification gtpase trme, domain 1"/>
    <property type="match status" value="1"/>
</dbReference>
<dbReference type="SUPFAM" id="SSF103025">
    <property type="entry name" value="Folate-binding domain"/>
    <property type="match status" value="1"/>
</dbReference>
<reference evidence="2 3" key="1">
    <citation type="submission" date="2021-01" db="EMBL/GenBank/DDBJ databases">
        <title>Whole genome shotgun sequence of Actinoplanes durhamensis NBRC 14914.</title>
        <authorList>
            <person name="Komaki H."/>
            <person name="Tamura T."/>
        </authorList>
    </citation>
    <scope>NUCLEOTIDE SEQUENCE [LARGE SCALE GENOMIC DNA]</scope>
    <source>
        <strain evidence="2 3">NBRC 14914</strain>
    </source>
</reference>
<evidence type="ECO:0000259" key="1">
    <source>
        <dbReference type="Pfam" id="PF01571"/>
    </source>
</evidence>
<evidence type="ECO:0000313" key="3">
    <source>
        <dbReference type="Proteomes" id="UP000637628"/>
    </source>
</evidence>